<dbReference type="InterPro" id="IPR025800">
    <property type="entry name" value="CaM-Lys-N-MeTrfase"/>
</dbReference>
<feature type="region of interest" description="Disordered" evidence="10">
    <location>
        <begin position="423"/>
        <end position="448"/>
    </location>
</feature>
<protein>
    <recommendedName>
        <fullName evidence="5">Calmodulin-lysine N-methyltransferase</fullName>
        <ecNumber evidence="3">2.1.1.60</ecNumber>
    </recommendedName>
    <alternativeName>
        <fullName evidence="4">Centromere protein S</fullName>
    </alternativeName>
</protein>
<keyword evidence="8" id="KW-0808">Transferase</keyword>
<dbReference type="PANTHER" id="PTHR13539">
    <property type="entry name" value="CALMODULIN-LYSINE N-METHYLTRANSFERASE"/>
    <property type="match status" value="1"/>
</dbReference>
<keyword evidence="12" id="KW-1185">Reference proteome</keyword>
<dbReference type="Proteomes" id="UP001175271">
    <property type="component" value="Unassembled WGS sequence"/>
</dbReference>
<reference evidence="11" key="1">
    <citation type="submission" date="2023-06" db="EMBL/GenBank/DDBJ databases">
        <title>Genomic analysis of the entomopathogenic nematode Steinernema hermaphroditum.</title>
        <authorList>
            <person name="Schwarz E.M."/>
            <person name="Heppert J.K."/>
            <person name="Baniya A."/>
            <person name="Schwartz H.T."/>
            <person name="Tan C.-H."/>
            <person name="Antoshechkin I."/>
            <person name="Sternberg P.W."/>
            <person name="Goodrich-Blair H."/>
            <person name="Dillman A.R."/>
        </authorList>
    </citation>
    <scope>NUCLEOTIDE SEQUENCE</scope>
    <source>
        <strain evidence="11">PS9179</strain>
        <tissue evidence="11">Whole animal</tissue>
    </source>
</reference>
<evidence type="ECO:0000256" key="10">
    <source>
        <dbReference type="SAM" id="MobiDB-lite"/>
    </source>
</evidence>
<evidence type="ECO:0000256" key="3">
    <source>
        <dbReference type="ARBA" id="ARBA00011914"/>
    </source>
</evidence>
<dbReference type="InterPro" id="IPR019410">
    <property type="entry name" value="Methyltransf_16"/>
</dbReference>
<dbReference type="GO" id="GO:0005737">
    <property type="term" value="C:cytoplasm"/>
    <property type="evidence" value="ECO:0007669"/>
    <property type="project" value="UniProtKB-SubCell"/>
</dbReference>
<dbReference type="InterPro" id="IPR009072">
    <property type="entry name" value="Histone-fold"/>
</dbReference>
<proteinExistence type="predicted"/>
<organism evidence="11 12">
    <name type="scientific">Steinernema hermaphroditum</name>
    <dbReference type="NCBI Taxonomy" id="289476"/>
    <lineage>
        <taxon>Eukaryota</taxon>
        <taxon>Metazoa</taxon>
        <taxon>Ecdysozoa</taxon>
        <taxon>Nematoda</taxon>
        <taxon>Chromadorea</taxon>
        <taxon>Rhabditida</taxon>
        <taxon>Tylenchina</taxon>
        <taxon>Panagrolaimomorpha</taxon>
        <taxon>Strongyloidoidea</taxon>
        <taxon>Steinernematidae</taxon>
        <taxon>Steinernema</taxon>
    </lineage>
</organism>
<evidence type="ECO:0000256" key="2">
    <source>
        <dbReference type="ARBA" id="ARBA00004496"/>
    </source>
</evidence>
<accession>A0AA39H0D0</accession>
<dbReference type="CDD" id="cd02440">
    <property type="entry name" value="AdoMet_MTases"/>
    <property type="match status" value="1"/>
</dbReference>
<dbReference type="InterPro" id="IPR029003">
    <property type="entry name" value="CENP-S/Mhf1"/>
</dbReference>
<dbReference type="GO" id="GO:0018025">
    <property type="term" value="F:calmodulin-lysine N-methyltransferase activity"/>
    <property type="evidence" value="ECO:0007669"/>
    <property type="project" value="UniProtKB-EC"/>
</dbReference>
<evidence type="ECO:0000256" key="5">
    <source>
        <dbReference type="ARBA" id="ARBA00020594"/>
    </source>
</evidence>
<evidence type="ECO:0000256" key="7">
    <source>
        <dbReference type="ARBA" id="ARBA00022603"/>
    </source>
</evidence>
<keyword evidence="7" id="KW-0489">Methyltransferase</keyword>
<dbReference type="Pfam" id="PF10294">
    <property type="entry name" value="Methyltransf_16"/>
    <property type="match status" value="1"/>
</dbReference>
<feature type="region of interest" description="Disordered" evidence="10">
    <location>
        <begin position="296"/>
        <end position="325"/>
    </location>
</feature>
<keyword evidence="9" id="KW-0539">Nucleus</keyword>
<dbReference type="PANTHER" id="PTHR13539:SF3">
    <property type="entry name" value="CALMODULIN-LYSINE N-METHYLTRANSFERASE"/>
    <property type="match status" value="1"/>
</dbReference>
<name>A0AA39H0D0_9BILA</name>
<dbReference type="Gene3D" id="1.10.20.10">
    <property type="entry name" value="Histone, subunit A"/>
    <property type="match status" value="1"/>
</dbReference>
<dbReference type="EC" id="2.1.1.60" evidence="3"/>
<dbReference type="GO" id="GO:0046982">
    <property type="term" value="F:protein heterodimerization activity"/>
    <property type="evidence" value="ECO:0007669"/>
    <property type="project" value="InterPro"/>
</dbReference>
<dbReference type="AlphaFoldDB" id="A0AA39H0D0"/>
<gene>
    <name evidence="11" type="ORF">QR680_001540</name>
</gene>
<feature type="compositionally biased region" description="Basic residues" evidence="10">
    <location>
        <begin position="301"/>
        <end position="311"/>
    </location>
</feature>
<dbReference type="Gene3D" id="3.40.50.150">
    <property type="entry name" value="Vaccinia Virus protein VP39"/>
    <property type="match status" value="1"/>
</dbReference>
<dbReference type="Pfam" id="PF15630">
    <property type="entry name" value="CENP-S"/>
    <property type="match status" value="1"/>
</dbReference>
<evidence type="ECO:0000256" key="8">
    <source>
        <dbReference type="ARBA" id="ARBA00022679"/>
    </source>
</evidence>
<feature type="compositionally biased region" description="Polar residues" evidence="10">
    <location>
        <begin position="429"/>
        <end position="448"/>
    </location>
</feature>
<dbReference type="EMBL" id="JAUCMV010000005">
    <property type="protein sequence ID" value="KAK0396043.1"/>
    <property type="molecule type" value="Genomic_DNA"/>
</dbReference>
<sequence length="544" mass="60250">MPTDSNASQNKKPSQGKRLWNKAFKAIKSGETTFEEPLHLFSGEEHADPVIHKSGGRYVDCGGQRLLIFNFVGRQFCSEDLSSVDNTGNARLWLSEECLAYYIVKQATSQAFYTKFVNKRILELGSGKTGLAGLCAASYTGTSVHITDGNAKAVENVQRIIAENGLKNVQSYLLDWSKPPNTVSKFDVIIASDCVYFERYHCIIDCIDQMLTDMGTVYMAAPYRKGSLEKFLLKIDRKNWEYVLIENPVWNATIQAMQTEARENGVMSDFDDDLHLPKLVILRRVIRQDRRMSETYEPNAKKRKYTRKTKNTKGPDTATKGDSGQTNLTTTVLNLSRAISNEVAKNIEEETGSKITFSEELVSSVADLFTSTVSEAWAKDLSMFSRHAKRTAINPDDVHLLFRRNEGLLACISGTADRKTFARPKVSKNAGSAVTSPPGDSSDATSSARHIPPEVFKVHESKAEISNPPPTPEPVIAKIDNEGLIEADIKEECRISLNGSHVGFSNVQHKSGVGKIPSPTDTAADEHDSDDSFYNDEGDGWLVS</sequence>
<feature type="compositionally biased region" description="Acidic residues" evidence="10">
    <location>
        <begin position="527"/>
        <end position="544"/>
    </location>
</feature>
<dbReference type="InterPro" id="IPR029063">
    <property type="entry name" value="SAM-dependent_MTases_sf"/>
</dbReference>
<dbReference type="CDD" id="cd22919">
    <property type="entry name" value="HFD_CENP-S"/>
    <property type="match status" value="1"/>
</dbReference>
<keyword evidence="6" id="KW-0963">Cytoplasm</keyword>
<comment type="subcellular location">
    <subcellularLocation>
        <location evidence="2">Cytoplasm</location>
    </subcellularLocation>
    <subcellularLocation>
        <location evidence="1">Nucleus</location>
    </subcellularLocation>
</comment>
<evidence type="ECO:0000256" key="9">
    <source>
        <dbReference type="ARBA" id="ARBA00023242"/>
    </source>
</evidence>
<evidence type="ECO:0000256" key="4">
    <source>
        <dbReference type="ARBA" id="ARBA00016400"/>
    </source>
</evidence>
<evidence type="ECO:0000256" key="6">
    <source>
        <dbReference type="ARBA" id="ARBA00022490"/>
    </source>
</evidence>
<feature type="region of interest" description="Disordered" evidence="10">
    <location>
        <begin position="504"/>
        <end position="544"/>
    </location>
</feature>
<dbReference type="SUPFAM" id="SSF53335">
    <property type="entry name" value="S-adenosyl-L-methionine-dependent methyltransferases"/>
    <property type="match status" value="1"/>
</dbReference>
<dbReference type="GO" id="GO:0071821">
    <property type="term" value="C:FANCM-MHF complex"/>
    <property type="evidence" value="ECO:0007669"/>
    <property type="project" value="InterPro"/>
</dbReference>
<evidence type="ECO:0000313" key="12">
    <source>
        <dbReference type="Proteomes" id="UP001175271"/>
    </source>
</evidence>
<dbReference type="GO" id="GO:0032259">
    <property type="term" value="P:methylation"/>
    <property type="evidence" value="ECO:0007669"/>
    <property type="project" value="UniProtKB-KW"/>
</dbReference>
<evidence type="ECO:0000313" key="11">
    <source>
        <dbReference type="EMBL" id="KAK0396043.1"/>
    </source>
</evidence>
<evidence type="ECO:0000256" key="1">
    <source>
        <dbReference type="ARBA" id="ARBA00004123"/>
    </source>
</evidence>
<comment type="caution">
    <text evidence="11">The sequence shown here is derived from an EMBL/GenBank/DDBJ whole genome shotgun (WGS) entry which is preliminary data.</text>
</comment>